<organism evidence="2 3">
    <name type="scientific">Dipodomys ordii</name>
    <name type="common">Ord's kangaroo rat</name>
    <dbReference type="NCBI Taxonomy" id="10020"/>
    <lineage>
        <taxon>Eukaryota</taxon>
        <taxon>Metazoa</taxon>
        <taxon>Chordata</taxon>
        <taxon>Craniata</taxon>
        <taxon>Vertebrata</taxon>
        <taxon>Euteleostomi</taxon>
        <taxon>Mammalia</taxon>
        <taxon>Eutheria</taxon>
        <taxon>Euarchontoglires</taxon>
        <taxon>Glires</taxon>
        <taxon>Rodentia</taxon>
        <taxon>Castorimorpha</taxon>
        <taxon>Heteromyidae</taxon>
        <taxon>Dipodomyinae</taxon>
        <taxon>Dipodomys</taxon>
    </lineage>
</organism>
<reference evidence="3" key="1">
    <citation type="submission" date="2025-08" db="UniProtKB">
        <authorList>
            <consortium name="RefSeq"/>
        </authorList>
    </citation>
    <scope>IDENTIFICATION</scope>
    <source>
        <tissue evidence="3">Kidney</tissue>
    </source>
</reference>
<accession>A0A1S3GVA8</accession>
<keyword evidence="2" id="KW-1185">Reference proteome</keyword>
<evidence type="ECO:0000256" key="1">
    <source>
        <dbReference type="SAM" id="MobiDB-lite"/>
    </source>
</evidence>
<dbReference type="InParanoid" id="A0A1S3GVA8"/>
<dbReference type="Proteomes" id="UP000081671">
    <property type="component" value="Unplaced"/>
</dbReference>
<evidence type="ECO:0000313" key="3">
    <source>
        <dbReference type="RefSeq" id="XP_012892843.1"/>
    </source>
</evidence>
<dbReference type="KEGG" id="dord:106002526"/>
<dbReference type="OrthoDB" id="4096268at2759"/>
<dbReference type="RefSeq" id="XP_012892843.1">
    <property type="nucleotide sequence ID" value="XM_013037389.1"/>
</dbReference>
<gene>
    <name evidence="3" type="primary">LOC106002526</name>
</gene>
<proteinExistence type="predicted"/>
<protein>
    <submittedName>
        <fullName evidence="3">Nuclear inhibitor of protein phosphatase 1-like</fullName>
    </submittedName>
</protein>
<dbReference type="GeneID" id="106002526"/>
<name>A0A1S3GVA8_DIPOR</name>
<sequence>MVQTAVVPVKKKRVEGHGSLGLEESGSRRMQNFAFSGGLYGGLPPTHSEAGSQPHGIHGTALIGGLPMPYPNLAPDVDLTPVVPSAVNMNPTPNPAVYNPEAVNEPKKKKYAKEAWPGKKPTPSLLI</sequence>
<dbReference type="AlphaFoldDB" id="A0A1S3GVA8"/>
<evidence type="ECO:0000313" key="2">
    <source>
        <dbReference type="Proteomes" id="UP000081671"/>
    </source>
</evidence>
<feature type="region of interest" description="Disordered" evidence="1">
    <location>
        <begin position="92"/>
        <end position="127"/>
    </location>
</feature>